<evidence type="ECO:0008006" key="3">
    <source>
        <dbReference type="Google" id="ProtNLM"/>
    </source>
</evidence>
<dbReference type="Proteomes" id="UP000251213">
    <property type="component" value="Unassembled WGS sequence"/>
</dbReference>
<protein>
    <recommendedName>
        <fullName evidence="3">PD-(D/E)XK endonuclease-like domain-containing protein</fullName>
    </recommendedName>
</protein>
<dbReference type="OrthoDB" id="1956884at2"/>
<keyword evidence="2" id="KW-1185">Reference proteome</keyword>
<proteinExistence type="predicted"/>
<comment type="caution">
    <text evidence="1">The sequence shown here is derived from an EMBL/GenBank/DDBJ whole genome shotgun (WGS) entry which is preliminary data.</text>
</comment>
<dbReference type="RefSeq" id="WP_113660199.1">
    <property type="nucleotide sequence ID" value="NZ_KZ845676.1"/>
</dbReference>
<dbReference type="AlphaFoldDB" id="A0A364K160"/>
<name>A0A364K160_9BACL</name>
<reference evidence="1 2" key="2">
    <citation type="submission" date="2018-06" db="EMBL/GenBank/DDBJ databases">
        <authorList>
            <person name="Zhirakovskaya E."/>
        </authorList>
    </citation>
    <scope>NUCLEOTIDE SEQUENCE [LARGE SCALE GENOMIC DNA]</scope>
    <source>
        <strain evidence="1 2">FBKL4.011</strain>
    </source>
</reference>
<organism evidence="1 2">
    <name type="scientific">Thermoflavimicrobium daqui</name>
    <dbReference type="NCBI Taxonomy" id="2137476"/>
    <lineage>
        <taxon>Bacteria</taxon>
        <taxon>Bacillati</taxon>
        <taxon>Bacillota</taxon>
        <taxon>Bacilli</taxon>
        <taxon>Bacillales</taxon>
        <taxon>Thermoactinomycetaceae</taxon>
        <taxon>Thermoflavimicrobium</taxon>
    </lineage>
</organism>
<evidence type="ECO:0000313" key="2">
    <source>
        <dbReference type="Proteomes" id="UP000251213"/>
    </source>
</evidence>
<dbReference type="EMBL" id="QJKK01000014">
    <property type="protein sequence ID" value="RAL21421.1"/>
    <property type="molecule type" value="Genomic_DNA"/>
</dbReference>
<evidence type="ECO:0000313" key="1">
    <source>
        <dbReference type="EMBL" id="RAL21421.1"/>
    </source>
</evidence>
<gene>
    <name evidence="1" type="ORF">DL897_16370</name>
</gene>
<sequence>MFRVETYQDPREYFSTLELEKDALHITGDSSLRLFLRNKNPRERNRILTYEELQQKLFPKWTSPFAHLLLKSKMREVIQQLCKDQIHLQRSMIASLDPWVERFRFLVELSLTQIAPPQDQSQLTPERVLFVQVWERLLADGQVRRLLFSRQKMELGQRLEQALGKRPRALYVYQMIQMDASRVYFFLQCAQHHIPVIFRIPYLSSLPKVYSPWKKVYEKIAGHHWPDDQQEVLMKRGQKWASYISDEVQIFPEKDEATPQFYQFASPIHFQRYLEQNPIVIGKKRILANSSIELNQVFRESNSLVKNPFTFAQLPCNRFFFHLYQCQKKDGSIYLEYQNLVECLTSGWIMVKEVNGIEAHSLLFDLEPYMKGARHIDEIIDRIQQLKALQESSELFDQQAREKTGRNKIKRYLSNPLRLFPYVHKSRYSITLKQLETLVIRLKQVALQLLPEEGKDIYLKEHFRLLKELFKQVKSHLPFGSEEAKEGMEKIFQTTIFEYWHASRKELSEWMSILLSRPIFESVETEGDIDNLDQLEGLVIQTKDIHVTDLSLYALNHYAYHTDIAPLTFPWLKELGKMQFSPEDPRSRMYRLALYVHYQCHESTREYLPFQIFYLLAFSQGEVTFSWIQDLRDHDEKGLLLETLYLLYGDQEEEIPYWHEPVEETRWNPGLSQPQQKIDGKPLHGQIPTVYWLDKDFCARKFFLTSLIELQPIYESDYHQRIAFGILAKLFAQQYDGEENVFAYLFPLFPQWNETLKKNLYQTQYPTDLYDDRSFQNLSYPKDIGRLQRLYSLYQVTKRWKVKNAYRHDREHDSQWLQEWLESIDDKHVKAETGQHCSMCPYLMICDKGEFSIDRQ</sequence>
<reference evidence="1 2" key="1">
    <citation type="submission" date="2018-06" db="EMBL/GenBank/DDBJ databases">
        <title>Thermoflavimicrobium daqus sp. nov., a thermophilic microbe isolated from Moutai-flavour Daqu.</title>
        <authorList>
            <person name="Wang X."/>
            <person name="Zhou H."/>
        </authorList>
    </citation>
    <scope>NUCLEOTIDE SEQUENCE [LARGE SCALE GENOMIC DNA]</scope>
    <source>
        <strain evidence="1 2">FBKL4.011</strain>
    </source>
</reference>
<accession>A0A364K160</accession>